<reference evidence="2 3" key="1">
    <citation type="submission" date="2018-01" db="EMBL/GenBank/DDBJ databases">
        <title>Genome characterization of the sugarcane-associated fungus Trichoderma ghanense CCMA-1212 and their application in lignocelulose bioconversion.</title>
        <authorList>
            <person name="Steindorff A.S."/>
            <person name="Mendes T.D."/>
            <person name="Vilela E.S.D."/>
            <person name="Rodrigues D.S."/>
            <person name="Formighieri E.F."/>
            <person name="Melo I.S."/>
            <person name="Favaro L.C.L."/>
        </authorList>
    </citation>
    <scope>NUCLEOTIDE SEQUENCE [LARGE SCALE GENOMIC DNA]</scope>
    <source>
        <strain evidence="2 3">CCMA-1212</strain>
    </source>
</reference>
<feature type="compositionally biased region" description="Basic and acidic residues" evidence="1">
    <location>
        <begin position="119"/>
        <end position="138"/>
    </location>
</feature>
<evidence type="ECO:0000313" key="2">
    <source>
        <dbReference type="EMBL" id="TFB02662.1"/>
    </source>
</evidence>
<sequence>MREQSREIQRREARQQKGYNSDVPAFRFYHEQQLFGFDTVVLVHDATLTTVGYALVMLRYMNVELTNHPRQGDIWVLQMCSLAQQVRTRAYAHIKNYAADFECKLEEARERHIAKARRDIVESQTESRKGGRSTESRFESILSLPQESGEPLREAASSNDTAIANIDEWDFASALSVRREAPVTTAG</sequence>
<gene>
    <name evidence="2" type="ORF">CCMA1212_005445</name>
</gene>
<name>A0ABY2H341_9HYPO</name>
<organism evidence="2 3">
    <name type="scientific">Trichoderma ghanense</name>
    <dbReference type="NCBI Taxonomy" id="65468"/>
    <lineage>
        <taxon>Eukaryota</taxon>
        <taxon>Fungi</taxon>
        <taxon>Dikarya</taxon>
        <taxon>Ascomycota</taxon>
        <taxon>Pezizomycotina</taxon>
        <taxon>Sordariomycetes</taxon>
        <taxon>Hypocreomycetidae</taxon>
        <taxon>Hypocreales</taxon>
        <taxon>Hypocreaceae</taxon>
        <taxon>Trichoderma</taxon>
    </lineage>
</organism>
<dbReference type="Proteomes" id="UP001642720">
    <property type="component" value="Unassembled WGS sequence"/>
</dbReference>
<dbReference type="RefSeq" id="XP_073558863.1">
    <property type="nucleotide sequence ID" value="XM_073702703.1"/>
</dbReference>
<feature type="region of interest" description="Disordered" evidence="1">
    <location>
        <begin position="119"/>
        <end position="159"/>
    </location>
</feature>
<dbReference type="GeneID" id="300577153"/>
<evidence type="ECO:0000313" key="3">
    <source>
        <dbReference type="Proteomes" id="UP001642720"/>
    </source>
</evidence>
<evidence type="ECO:0000256" key="1">
    <source>
        <dbReference type="SAM" id="MobiDB-lite"/>
    </source>
</evidence>
<proteinExistence type="predicted"/>
<keyword evidence="3" id="KW-1185">Reference proteome</keyword>
<protein>
    <submittedName>
        <fullName evidence="2">Uncharacterized protein</fullName>
    </submittedName>
</protein>
<accession>A0ABY2H341</accession>
<comment type="caution">
    <text evidence="2">The sequence shown here is derived from an EMBL/GenBank/DDBJ whole genome shotgun (WGS) entry which is preliminary data.</text>
</comment>
<dbReference type="EMBL" id="PPTA01000006">
    <property type="protein sequence ID" value="TFB02662.1"/>
    <property type="molecule type" value="Genomic_DNA"/>
</dbReference>